<organism evidence="2 3">
    <name type="scientific">Phyllosticta capitalensis</name>
    <dbReference type="NCBI Taxonomy" id="121624"/>
    <lineage>
        <taxon>Eukaryota</taxon>
        <taxon>Fungi</taxon>
        <taxon>Dikarya</taxon>
        <taxon>Ascomycota</taxon>
        <taxon>Pezizomycotina</taxon>
        <taxon>Dothideomycetes</taxon>
        <taxon>Dothideomycetes incertae sedis</taxon>
        <taxon>Botryosphaeriales</taxon>
        <taxon>Phyllostictaceae</taxon>
        <taxon>Phyllosticta</taxon>
    </lineage>
</organism>
<evidence type="ECO:0000313" key="2">
    <source>
        <dbReference type="EMBL" id="KAK8235933.1"/>
    </source>
</evidence>
<reference evidence="2 3" key="1">
    <citation type="submission" date="2024-04" db="EMBL/GenBank/DDBJ databases">
        <title>Phyllosticta paracitricarpa is synonymous to the EU quarantine fungus P. citricarpa based on phylogenomic analyses.</title>
        <authorList>
            <consortium name="Lawrence Berkeley National Laboratory"/>
            <person name="Van Ingen-Buijs V.A."/>
            <person name="Van Westerhoven A.C."/>
            <person name="Haridas S."/>
            <person name="Skiadas P."/>
            <person name="Martin F."/>
            <person name="Groenewald J.Z."/>
            <person name="Crous P.W."/>
            <person name="Seidl M.F."/>
        </authorList>
    </citation>
    <scope>NUCLEOTIDE SEQUENCE [LARGE SCALE GENOMIC DNA]</scope>
    <source>
        <strain evidence="2 3">CBS 123374</strain>
    </source>
</reference>
<proteinExistence type="predicted"/>
<dbReference type="InterPro" id="IPR027417">
    <property type="entry name" value="P-loop_NTPase"/>
</dbReference>
<gene>
    <name evidence="2" type="ORF">HDK90DRAFT_511041</name>
</gene>
<name>A0ABR1YR61_9PEZI</name>
<dbReference type="GO" id="GO:0016787">
    <property type="term" value="F:hydrolase activity"/>
    <property type="evidence" value="ECO:0007669"/>
    <property type="project" value="UniProtKB-KW"/>
</dbReference>
<evidence type="ECO:0000313" key="3">
    <source>
        <dbReference type="Proteomes" id="UP001492380"/>
    </source>
</evidence>
<keyword evidence="2" id="KW-0378">Hydrolase</keyword>
<protein>
    <submittedName>
        <fullName evidence="2">P-loop containing nucleoside triphosphate hydrolase protein</fullName>
    </submittedName>
</protein>
<dbReference type="SUPFAM" id="SSF52540">
    <property type="entry name" value="P-loop containing nucleoside triphosphate hydrolases"/>
    <property type="match status" value="1"/>
</dbReference>
<feature type="domain" description="Helicase C-terminal" evidence="1">
    <location>
        <begin position="55"/>
        <end position="204"/>
    </location>
</feature>
<dbReference type="Proteomes" id="UP001492380">
    <property type="component" value="Unassembled WGS sequence"/>
</dbReference>
<dbReference type="EMBL" id="JBBWRZ010000005">
    <property type="protein sequence ID" value="KAK8235933.1"/>
    <property type="molecule type" value="Genomic_DNA"/>
</dbReference>
<dbReference type="InterPro" id="IPR001650">
    <property type="entry name" value="Helicase_C-like"/>
</dbReference>
<accession>A0ABR1YR61</accession>
<dbReference type="PROSITE" id="PS51194">
    <property type="entry name" value="HELICASE_CTER"/>
    <property type="match status" value="1"/>
</dbReference>
<evidence type="ECO:0000259" key="1">
    <source>
        <dbReference type="PROSITE" id="PS51194"/>
    </source>
</evidence>
<comment type="caution">
    <text evidence="2">The sequence shown here is derived from an EMBL/GenBank/DDBJ whole genome shotgun (WGS) entry which is preliminary data.</text>
</comment>
<dbReference type="Gene3D" id="3.40.50.300">
    <property type="entry name" value="P-loop containing nucleotide triphosphate hydrolases"/>
    <property type="match status" value="1"/>
</dbReference>
<sequence>MSVDRVHKLKDHDDAGFHFLFTSTVNTELPEYNDAEQKMKYICTLSPKWGFLAGIIKQVVLDRKKKLLIFVSSPMIQQILDVFLHALGIPFASINSSVKAHDRTILFQRFDDPLDDIMIMTVNVNLSSSSFNAQHGCHISVLLEFPSWPSPRLFDQLIARTWRIGQKEQPLFVLVTTLATYDQVLRGKFVRKAIIQNAILANIP</sequence>
<dbReference type="Pfam" id="PF00271">
    <property type="entry name" value="Helicase_C"/>
    <property type="match status" value="1"/>
</dbReference>
<keyword evidence="3" id="KW-1185">Reference proteome</keyword>